<dbReference type="InterPro" id="IPR051876">
    <property type="entry name" value="ODA-DC/CCD"/>
</dbReference>
<evidence type="ECO:0000256" key="2">
    <source>
        <dbReference type="SAM" id="Coils"/>
    </source>
</evidence>
<sequence>MQRAGTAPPRSPGGGGSLCRPADNAQFLRKQRAAAEAIAADNQKLKEELMLENKFSVNPTSTTAAALIANLQGDVYEVKITEEQRLKAELESQTEALRQRIAEQRVAMGGINASAEASVKTQRRIRILEDRLQQASVRYNEMLTRNGALRGRIDGLRRERLLFEELAAKLTRGLEARKAEMVAVIGRIAEAHEAREKAIILQGQVKAQADKDVAAYEAEWRQLTALVEGDRRRREAQRARELAAREAQMAALFRQEVKLPANKQRRSTVRASLGATAGAGAASGAAAGGQPSPGDAALATGERVRQLKEQFAAVLAATGAGDVDELLEALVAGEEQSFRLFTYVNDLSGEVDKLEDGIGGLRAEVERYRAETLAAANDDRTLALRALGNELAAEEAAEEYETKHQQALALMEAVRAAVVDMFDRTGCATPAVLEMLGGEGVTEKNVMQYLGVLEQRTSELLAHYLLLASDGAPDAASERATAVLTGKAAASEPLRFVIEPPSTVGGLAAGGAAGGADDAAAASLAHFGGPAFAPAEDERPLSRGSLAARAARAVAARADTAVKIKALRGCAPSSTGSLRRA</sequence>
<name>A0A2P6VL28_9CHLO</name>
<dbReference type="Pfam" id="PF21773">
    <property type="entry name" value="ODAD1_CC"/>
    <property type="match status" value="2"/>
</dbReference>
<dbReference type="PANTHER" id="PTHR21694:SF18">
    <property type="entry name" value="COILED-COIL DOMAIN-CONTAINING PROTEIN 63"/>
    <property type="match status" value="1"/>
</dbReference>
<dbReference type="AlphaFoldDB" id="A0A2P6VL28"/>
<keyword evidence="4" id="KW-0966">Cell projection</keyword>
<evidence type="ECO:0000313" key="4">
    <source>
        <dbReference type="EMBL" id="PSC74793.1"/>
    </source>
</evidence>
<feature type="coiled-coil region" evidence="2">
    <location>
        <begin position="80"/>
        <end position="145"/>
    </location>
</feature>
<dbReference type="InterPro" id="IPR049258">
    <property type="entry name" value="ODAD1_CC"/>
</dbReference>
<keyword evidence="4" id="KW-0282">Flagellum</keyword>
<keyword evidence="5" id="KW-1185">Reference proteome</keyword>
<dbReference type="Proteomes" id="UP000239649">
    <property type="component" value="Unassembled WGS sequence"/>
</dbReference>
<gene>
    <name evidence="4" type="ORF">C2E20_2369</name>
</gene>
<evidence type="ECO:0000256" key="1">
    <source>
        <dbReference type="ARBA" id="ARBA00023054"/>
    </source>
</evidence>
<protein>
    <submittedName>
        <fullName evidence="4">Flagellar outer dynein arm-docking complex 1</fullName>
    </submittedName>
</protein>
<keyword evidence="4" id="KW-0969">Cilium</keyword>
<organism evidence="4 5">
    <name type="scientific">Micractinium conductrix</name>
    <dbReference type="NCBI Taxonomy" id="554055"/>
    <lineage>
        <taxon>Eukaryota</taxon>
        <taxon>Viridiplantae</taxon>
        <taxon>Chlorophyta</taxon>
        <taxon>core chlorophytes</taxon>
        <taxon>Trebouxiophyceae</taxon>
        <taxon>Chlorellales</taxon>
        <taxon>Chlorellaceae</taxon>
        <taxon>Chlorella clade</taxon>
        <taxon>Micractinium</taxon>
    </lineage>
</organism>
<proteinExistence type="predicted"/>
<keyword evidence="1 2" id="KW-0175">Coiled coil</keyword>
<feature type="domain" description="ODAD1 central coiled coil region" evidence="3">
    <location>
        <begin position="301"/>
        <end position="437"/>
    </location>
</feature>
<feature type="domain" description="ODAD1 central coiled coil region" evidence="3">
    <location>
        <begin position="122"/>
        <end position="247"/>
    </location>
</feature>
<dbReference type="OrthoDB" id="512229at2759"/>
<dbReference type="EMBL" id="LHPF02000004">
    <property type="protein sequence ID" value="PSC74793.1"/>
    <property type="molecule type" value="Genomic_DNA"/>
</dbReference>
<comment type="caution">
    <text evidence="4">The sequence shown here is derived from an EMBL/GenBank/DDBJ whole genome shotgun (WGS) entry which is preliminary data.</text>
</comment>
<evidence type="ECO:0000259" key="3">
    <source>
        <dbReference type="Pfam" id="PF21773"/>
    </source>
</evidence>
<reference evidence="4 5" key="1">
    <citation type="journal article" date="2018" name="Plant J.">
        <title>Genome sequences of Chlorella sorokiniana UTEX 1602 and Micractinium conductrix SAG 241.80: implications to maltose excretion by a green alga.</title>
        <authorList>
            <person name="Arriola M.B."/>
            <person name="Velmurugan N."/>
            <person name="Zhang Y."/>
            <person name="Plunkett M.H."/>
            <person name="Hondzo H."/>
            <person name="Barney B.M."/>
        </authorList>
    </citation>
    <scope>NUCLEOTIDE SEQUENCE [LARGE SCALE GENOMIC DNA]</scope>
    <source>
        <strain evidence="4 5">SAG 241.80</strain>
    </source>
</reference>
<accession>A0A2P6VL28</accession>
<dbReference type="PANTHER" id="PTHR21694">
    <property type="entry name" value="COILED-COIL DOMAIN-CONTAINING PROTEIN 63"/>
    <property type="match status" value="1"/>
</dbReference>
<dbReference type="STRING" id="554055.A0A2P6VL28"/>
<evidence type="ECO:0000313" key="5">
    <source>
        <dbReference type="Proteomes" id="UP000239649"/>
    </source>
</evidence>